<protein>
    <recommendedName>
        <fullName evidence="5">F-box domain-containing protein</fullName>
    </recommendedName>
</protein>
<evidence type="ECO:0000313" key="3">
    <source>
        <dbReference type="EnsemblFungi" id="MAPG_05916T0"/>
    </source>
</evidence>
<dbReference type="EMBL" id="GL876970">
    <property type="protein sequence ID" value="KLU86909.1"/>
    <property type="molecule type" value="Genomic_DNA"/>
</dbReference>
<accession>A0A0C4E0N5</accession>
<proteinExistence type="predicted"/>
<organism evidence="3 4">
    <name type="scientific">Magnaporthiopsis poae (strain ATCC 64411 / 73-15)</name>
    <name type="common">Kentucky bluegrass fungus</name>
    <name type="synonym">Magnaporthe poae</name>
    <dbReference type="NCBI Taxonomy" id="644358"/>
    <lineage>
        <taxon>Eukaryota</taxon>
        <taxon>Fungi</taxon>
        <taxon>Dikarya</taxon>
        <taxon>Ascomycota</taxon>
        <taxon>Pezizomycotina</taxon>
        <taxon>Sordariomycetes</taxon>
        <taxon>Sordariomycetidae</taxon>
        <taxon>Magnaporthales</taxon>
        <taxon>Magnaporthaceae</taxon>
        <taxon>Magnaporthiopsis</taxon>
    </lineage>
</organism>
<feature type="region of interest" description="Disordered" evidence="1">
    <location>
        <begin position="456"/>
        <end position="491"/>
    </location>
</feature>
<name>A0A0C4E0N5_MAGP6</name>
<reference evidence="2" key="3">
    <citation type="submission" date="2011-03" db="EMBL/GenBank/DDBJ databases">
        <title>Annotation of Magnaporthe poae ATCC 64411.</title>
        <authorList>
            <person name="Ma L.-J."/>
            <person name="Dead R."/>
            <person name="Young S.K."/>
            <person name="Zeng Q."/>
            <person name="Gargeya S."/>
            <person name="Fitzgerald M."/>
            <person name="Haas B."/>
            <person name="Abouelleil A."/>
            <person name="Alvarado L."/>
            <person name="Arachchi H.M."/>
            <person name="Berlin A."/>
            <person name="Brown A."/>
            <person name="Chapman S.B."/>
            <person name="Chen Z."/>
            <person name="Dunbar C."/>
            <person name="Freedman E."/>
            <person name="Gearin G."/>
            <person name="Gellesch M."/>
            <person name="Goldberg J."/>
            <person name="Griggs A."/>
            <person name="Gujja S."/>
            <person name="Heiman D."/>
            <person name="Howarth C."/>
            <person name="Larson L."/>
            <person name="Lui A."/>
            <person name="MacDonald P.J.P."/>
            <person name="Mehta T."/>
            <person name="Montmayeur A."/>
            <person name="Murphy C."/>
            <person name="Neiman D."/>
            <person name="Pearson M."/>
            <person name="Priest M."/>
            <person name="Roberts A."/>
            <person name="Saif S."/>
            <person name="Shea T."/>
            <person name="Shenoy N."/>
            <person name="Sisk P."/>
            <person name="Stolte C."/>
            <person name="Sykes S."/>
            <person name="Yandava C."/>
            <person name="Wortman J."/>
            <person name="Nusbaum C."/>
            <person name="Birren B."/>
        </authorList>
    </citation>
    <scope>NUCLEOTIDE SEQUENCE</scope>
    <source>
        <strain evidence="2">ATCC 64411</strain>
    </source>
</reference>
<dbReference type="EMBL" id="ADBL01001415">
    <property type="status" value="NOT_ANNOTATED_CDS"/>
    <property type="molecule type" value="Genomic_DNA"/>
</dbReference>
<dbReference type="Proteomes" id="UP000011715">
    <property type="component" value="Unassembled WGS sequence"/>
</dbReference>
<reference evidence="3" key="4">
    <citation type="journal article" date="2015" name="G3 (Bethesda)">
        <title>Genome sequences of three phytopathogenic species of the Magnaporthaceae family of fungi.</title>
        <authorList>
            <person name="Okagaki L.H."/>
            <person name="Nunes C.C."/>
            <person name="Sailsbery J."/>
            <person name="Clay B."/>
            <person name="Brown D."/>
            <person name="John T."/>
            <person name="Oh Y."/>
            <person name="Young N."/>
            <person name="Fitzgerald M."/>
            <person name="Haas B.J."/>
            <person name="Zeng Q."/>
            <person name="Young S."/>
            <person name="Adiconis X."/>
            <person name="Fan L."/>
            <person name="Levin J.Z."/>
            <person name="Mitchell T.K."/>
            <person name="Okubara P.A."/>
            <person name="Farman M.L."/>
            <person name="Kohn L.M."/>
            <person name="Birren B."/>
            <person name="Ma L.-J."/>
            <person name="Dean R.A."/>
        </authorList>
    </citation>
    <scope>NUCLEOTIDE SEQUENCE</scope>
    <source>
        <strain evidence="3">ATCC 64411 / 73-15</strain>
    </source>
</reference>
<dbReference type="OMA" id="FGMMNVE"/>
<reference evidence="3" key="5">
    <citation type="submission" date="2015-06" db="UniProtKB">
        <authorList>
            <consortium name="EnsemblFungi"/>
        </authorList>
    </citation>
    <scope>IDENTIFICATION</scope>
    <source>
        <strain evidence="3">ATCC 64411</strain>
    </source>
</reference>
<reference evidence="2" key="1">
    <citation type="submission" date="2010-05" db="EMBL/GenBank/DDBJ databases">
        <title>The Genome Sequence of Magnaporthe poae strain ATCC 64411.</title>
        <authorList>
            <consortium name="The Broad Institute Genome Sequencing Platform"/>
            <consortium name="Broad Institute Genome Sequencing Center for Infectious Disease"/>
            <person name="Ma L.-J."/>
            <person name="Dead R."/>
            <person name="Young S."/>
            <person name="Zeng Q."/>
            <person name="Koehrsen M."/>
            <person name="Alvarado L."/>
            <person name="Berlin A."/>
            <person name="Chapman S.B."/>
            <person name="Chen Z."/>
            <person name="Freedman E."/>
            <person name="Gellesch M."/>
            <person name="Goldberg J."/>
            <person name="Griggs A."/>
            <person name="Gujja S."/>
            <person name="Heilman E.R."/>
            <person name="Heiman D."/>
            <person name="Hepburn T."/>
            <person name="Howarth C."/>
            <person name="Jen D."/>
            <person name="Larson L."/>
            <person name="Mehta T."/>
            <person name="Neiman D."/>
            <person name="Pearson M."/>
            <person name="Roberts A."/>
            <person name="Saif S."/>
            <person name="Shea T."/>
            <person name="Shenoy N."/>
            <person name="Sisk P."/>
            <person name="Stolte C."/>
            <person name="Sykes S."/>
            <person name="Walk T."/>
            <person name="White J."/>
            <person name="Yandava C."/>
            <person name="Haas B."/>
            <person name="Nusbaum C."/>
            <person name="Birren B."/>
        </authorList>
    </citation>
    <scope>NUCLEOTIDE SEQUENCE</scope>
    <source>
        <strain evidence="2">ATCC 64411</strain>
    </source>
</reference>
<dbReference type="STRING" id="644358.A0A0C4E0N5"/>
<dbReference type="EnsemblFungi" id="MAPG_05916T0">
    <property type="protein sequence ID" value="MAPG_05916T0"/>
    <property type="gene ID" value="MAPG_05916"/>
</dbReference>
<dbReference type="OrthoDB" id="5279008at2759"/>
<dbReference type="VEuPathDB" id="FungiDB:MAPG_05916"/>
<dbReference type="eggNOG" id="ENOG502SIJ0">
    <property type="taxonomic scope" value="Eukaryota"/>
</dbReference>
<evidence type="ECO:0000256" key="1">
    <source>
        <dbReference type="SAM" id="MobiDB-lite"/>
    </source>
</evidence>
<evidence type="ECO:0000313" key="4">
    <source>
        <dbReference type="Proteomes" id="UP000011715"/>
    </source>
</evidence>
<gene>
    <name evidence="2" type="ORF">MAPG_05916</name>
</gene>
<feature type="compositionally biased region" description="Acidic residues" evidence="1">
    <location>
        <begin position="459"/>
        <end position="476"/>
    </location>
</feature>
<dbReference type="AlphaFoldDB" id="A0A0C4E0N5"/>
<keyword evidence="4" id="KW-1185">Reference proteome</keyword>
<evidence type="ECO:0000313" key="2">
    <source>
        <dbReference type="EMBL" id="KLU86909.1"/>
    </source>
</evidence>
<evidence type="ECO:0008006" key="5">
    <source>
        <dbReference type="Google" id="ProtNLM"/>
    </source>
</evidence>
<reference evidence="4" key="2">
    <citation type="submission" date="2010-05" db="EMBL/GenBank/DDBJ databases">
        <title>The genome sequence of Magnaporthe poae strain ATCC 64411.</title>
        <authorList>
            <person name="Ma L.-J."/>
            <person name="Dead R."/>
            <person name="Young S."/>
            <person name="Zeng Q."/>
            <person name="Koehrsen M."/>
            <person name="Alvarado L."/>
            <person name="Berlin A."/>
            <person name="Chapman S.B."/>
            <person name="Chen Z."/>
            <person name="Freedman E."/>
            <person name="Gellesch M."/>
            <person name="Goldberg J."/>
            <person name="Griggs A."/>
            <person name="Gujja S."/>
            <person name="Heilman E.R."/>
            <person name="Heiman D."/>
            <person name="Hepburn T."/>
            <person name="Howarth C."/>
            <person name="Jen D."/>
            <person name="Larson L."/>
            <person name="Mehta T."/>
            <person name="Neiman D."/>
            <person name="Pearson M."/>
            <person name="Roberts A."/>
            <person name="Saif S."/>
            <person name="Shea T."/>
            <person name="Shenoy N."/>
            <person name="Sisk P."/>
            <person name="Stolte C."/>
            <person name="Sykes S."/>
            <person name="Walk T."/>
            <person name="White J."/>
            <person name="Yandava C."/>
            <person name="Haas B."/>
            <person name="Nusbaum C."/>
            <person name="Birren B."/>
        </authorList>
    </citation>
    <scope>NUCLEOTIDE SEQUENCE [LARGE SCALE GENOMIC DNA]</scope>
    <source>
        <strain evidence="4">ATCC 64411 / 73-15</strain>
    </source>
</reference>
<sequence length="491" mass="54902">MATISDMPAEIIIKISHSLTTKELGNLRLTNKRTEAATFQPFVREFFLKKQFMITEFSLQTLIDISEHPHIGPQLSHVVLGLDGYPEGYPVDVLDGGDPSTDQIDELTTRRSAQRCLMASGVARDMLAHAFRRLSGLKTVDIRDFSSNTRDRDRGAWRSYGSVAAQEATGMAMDMRFGVGPNSAIIFPLVIQALASAQRTGVGIEVVLRSRGEGLPDSAFALFSFNRDQTLAVVEGLRKLHIDLRLSTNDTIRTPDEASLKDKRTGPFLRTSHLQVFLSHASGLEWLRVNMRRGDPHQSVLLLNWIALPRSMPPPVPGHFVAPLKQLDLGDVTARRSLYWNIIRKFKDTLEAVSIWNSSMEITVAHYEDRIDQWTQLFNQITGLPHIKEVTFGRLRVSPDYPTAGPPLGPYVCFGTTPVERETHYRGDNAPLFLQQLAARARMDWDVLKPLTHDAAAMDYDEDEEDEEDGMGDESDLQVHADTDNGLLADA</sequence>